<dbReference type="CDD" id="cd17546">
    <property type="entry name" value="REC_hyHK_CKI1_RcsC-like"/>
    <property type="match status" value="1"/>
</dbReference>
<evidence type="ECO:0000256" key="12">
    <source>
        <dbReference type="ARBA" id="ARBA00023012"/>
    </source>
</evidence>
<evidence type="ECO:0000256" key="1">
    <source>
        <dbReference type="ARBA" id="ARBA00000085"/>
    </source>
</evidence>
<dbReference type="SUPFAM" id="SSF158472">
    <property type="entry name" value="HAMP domain-like"/>
    <property type="match status" value="1"/>
</dbReference>
<dbReference type="Pfam" id="PF00672">
    <property type="entry name" value="HAMP"/>
    <property type="match status" value="1"/>
</dbReference>
<evidence type="ECO:0000256" key="11">
    <source>
        <dbReference type="ARBA" id="ARBA00022989"/>
    </source>
</evidence>
<dbReference type="Pfam" id="PF17152">
    <property type="entry name" value="CHASE8"/>
    <property type="match status" value="1"/>
</dbReference>
<feature type="modified residue" description="4-aspartylphosphate" evidence="15">
    <location>
        <position position="597"/>
    </location>
</feature>
<evidence type="ECO:0000256" key="16">
    <source>
        <dbReference type="SAM" id="Phobius"/>
    </source>
</evidence>
<dbReference type="InterPro" id="IPR003660">
    <property type="entry name" value="HAMP_dom"/>
</dbReference>
<dbReference type="InterPro" id="IPR033417">
    <property type="entry name" value="CHASE8"/>
</dbReference>
<dbReference type="GO" id="GO:0000155">
    <property type="term" value="F:phosphorelay sensor kinase activity"/>
    <property type="evidence" value="ECO:0007669"/>
    <property type="project" value="InterPro"/>
</dbReference>
<evidence type="ECO:0000256" key="7">
    <source>
        <dbReference type="ARBA" id="ARBA00022692"/>
    </source>
</evidence>
<dbReference type="PANTHER" id="PTHR45339:SF1">
    <property type="entry name" value="HYBRID SIGNAL TRANSDUCTION HISTIDINE KINASE J"/>
    <property type="match status" value="1"/>
</dbReference>
<dbReference type="CDD" id="cd06225">
    <property type="entry name" value="HAMP"/>
    <property type="match status" value="1"/>
</dbReference>
<organism evidence="21 22">
    <name type="scientific">Geomonas limicola</name>
    <dbReference type="NCBI Taxonomy" id="2740186"/>
    <lineage>
        <taxon>Bacteria</taxon>
        <taxon>Pseudomonadati</taxon>
        <taxon>Thermodesulfobacteriota</taxon>
        <taxon>Desulfuromonadia</taxon>
        <taxon>Geobacterales</taxon>
        <taxon>Geobacteraceae</taxon>
        <taxon>Geomonas</taxon>
    </lineage>
</organism>
<comment type="subcellular location">
    <subcellularLocation>
        <location evidence="2">Cell membrane</location>
        <topology evidence="2">Multi-pass membrane protein</topology>
    </subcellularLocation>
</comment>
<dbReference type="SMART" id="SM00304">
    <property type="entry name" value="HAMP"/>
    <property type="match status" value="1"/>
</dbReference>
<dbReference type="InterPro" id="IPR036097">
    <property type="entry name" value="HisK_dim/P_sf"/>
</dbReference>
<evidence type="ECO:0000313" key="21">
    <source>
        <dbReference type="EMBL" id="GFO66470.1"/>
    </source>
</evidence>
<dbReference type="SUPFAM" id="SSF47384">
    <property type="entry name" value="Homodimeric domain of signal transducing histidine kinase"/>
    <property type="match status" value="1"/>
</dbReference>
<keyword evidence="6" id="KW-0808">Transferase</keyword>
<dbReference type="CDD" id="cd00088">
    <property type="entry name" value="HPT"/>
    <property type="match status" value="1"/>
</dbReference>
<evidence type="ECO:0000256" key="6">
    <source>
        <dbReference type="ARBA" id="ARBA00022679"/>
    </source>
</evidence>
<dbReference type="RefSeq" id="WP_183359011.1">
    <property type="nucleotide sequence ID" value="NZ_BLXZ01000001.1"/>
</dbReference>
<dbReference type="PROSITE" id="PS50894">
    <property type="entry name" value="HPT"/>
    <property type="match status" value="1"/>
</dbReference>
<keyword evidence="10" id="KW-0067">ATP-binding</keyword>
<gene>
    <name evidence="21" type="ORF">GMLC_00490</name>
</gene>
<comment type="catalytic activity">
    <reaction evidence="1">
        <text>ATP + protein L-histidine = ADP + protein N-phospho-L-histidine.</text>
        <dbReference type="EC" id="2.7.13.3"/>
    </reaction>
</comment>
<evidence type="ECO:0000256" key="5">
    <source>
        <dbReference type="ARBA" id="ARBA00022553"/>
    </source>
</evidence>
<dbReference type="SMART" id="SM00387">
    <property type="entry name" value="HATPase_c"/>
    <property type="match status" value="1"/>
</dbReference>
<evidence type="ECO:0000313" key="22">
    <source>
        <dbReference type="Proteomes" id="UP000587586"/>
    </source>
</evidence>
<dbReference type="SMART" id="SM00448">
    <property type="entry name" value="REC"/>
    <property type="match status" value="1"/>
</dbReference>
<dbReference type="EMBL" id="BLXZ01000001">
    <property type="protein sequence ID" value="GFO66470.1"/>
    <property type="molecule type" value="Genomic_DNA"/>
</dbReference>
<feature type="domain" description="HAMP" evidence="19">
    <location>
        <begin position="202"/>
        <end position="255"/>
    </location>
</feature>
<evidence type="ECO:0000256" key="15">
    <source>
        <dbReference type="PROSITE-ProRule" id="PRU00169"/>
    </source>
</evidence>
<feature type="modified residue" description="Phosphohistidine" evidence="14">
    <location>
        <position position="764"/>
    </location>
</feature>
<feature type="transmembrane region" description="Helical" evidence="16">
    <location>
        <begin position="14"/>
        <end position="36"/>
    </location>
</feature>
<dbReference type="FunFam" id="1.10.287.130:FF:000003">
    <property type="entry name" value="Histidine kinase"/>
    <property type="match status" value="1"/>
</dbReference>
<sequence length="823" mass="90660">MIERIRDVSIKSQLIYLMVLTSGLVLAVTALSFLISDAISFRSGLKQNQTILANIIGSNTAAAVVFNDPKSARDTLDGLASNPHIISAYLIVGQDRLFAVYHRKGLDISRMKLQEIESERGLRVNPQQLADLTEEASSFWDWDFDLETVTKYRVDEQTEMTIVLQSDLEQITSRLFWFTGAIALILTCALVIAYVIASKLQRIISDPILHLSGKMSQVSHEKDYSIRAVAPGRNELGRLIEGFNEMLGEIESRDQVLQQYHEELEEKVAQRTQELTAAKEAAEAASRAKSQFLANMSHEIRTPMNGVLGMIDLLLRSDLSNKQQRYAETVRSSADALLGIINDILDFSKIESGKMVLEDTCFNPRSVLDDVLSLVAETAQRKGLGLSSQVAQQVPEAAGGDPWRLRQVLLNLVSNAMKFTETGEVTVGVELEEEQQESLLLRFSVTDTGIGIPQGVQARIFEQFSQADQSMSRRYGGTGLGLTIVKQLVEMMGGTVGVVSEVGKGSTFWFTVRLRRSRDAELPTLTGTQASQTALSPQAIQVAEDAPHILLVEDNPVNQEVGLAMLEGLGYQSTLAHNGAQALELLSRGNYDLVLMDCQMPEIDGYEATRRIRAGENAAAALSGSPAQHLPVVAITAHALVGDRERCFEAGMDDYLAKPFTQDDLRQLLGRWVREPELAARTEVVVPAAPRRPADEKPARVPQDANQVIDDSVLDGIRLLQRTGRPNLLETMVRHFCDDDSQLLERLRNGVRSGRSDEIRTAAHSFKSSAAFLGAVRLTELCKQMELAAQGQGNESAGELMRRMDKEFAEAARILKEKVGSGN</sequence>
<reference evidence="22" key="1">
    <citation type="submission" date="2020-06" db="EMBL/GenBank/DDBJ databases">
        <title>Draft genomic sequecing of Geomonas sp. Red745.</title>
        <authorList>
            <person name="Itoh H."/>
            <person name="Xu Z.X."/>
            <person name="Ushijima N."/>
            <person name="Masuda Y."/>
            <person name="Shiratori Y."/>
            <person name="Senoo K."/>
        </authorList>
    </citation>
    <scope>NUCLEOTIDE SEQUENCE [LARGE SCALE GENOMIC DNA]</scope>
    <source>
        <strain evidence="22">Red745</strain>
    </source>
</reference>
<dbReference type="InterPro" id="IPR011006">
    <property type="entry name" value="CheY-like_superfamily"/>
</dbReference>
<feature type="domain" description="Histidine kinase" evidence="17">
    <location>
        <begin position="295"/>
        <end position="516"/>
    </location>
</feature>
<dbReference type="Gene3D" id="1.10.287.130">
    <property type="match status" value="1"/>
</dbReference>
<evidence type="ECO:0000256" key="13">
    <source>
        <dbReference type="ARBA" id="ARBA00023136"/>
    </source>
</evidence>
<evidence type="ECO:0000256" key="9">
    <source>
        <dbReference type="ARBA" id="ARBA00022777"/>
    </source>
</evidence>
<keyword evidence="12" id="KW-0902">Two-component regulatory system</keyword>
<dbReference type="InterPro" id="IPR003661">
    <property type="entry name" value="HisK_dim/P_dom"/>
</dbReference>
<keyword evidence="11 16" id="KW-1133">Transmembrane helix</keyword>
<dbReference type="Proteomes" id="UP000587586">
    <property type="component" value="Unassembled WGS sequence"/>
</dbReference>
<dbReference type="AlphaFoldDB" id="A0A6V8N2A1"/>
<feature type="transmembrane region" description="Helical" evidence="16">
    <location>
        <begin position="175"/>
        <end position="197"/>
    </location>
</feature>
<keyword evidence="22" id="KW-1185">Reference proteome</keyword>
<dbReference type="InterPro" id="IPR004358">
    <property type="entry name" value="Sig_transdc_His_kin-like_C"/>
</dbReference>
<feature type="domain" description="Response regulatory" evidence="18">
    <location>
        <begin position="548"/>
        <end position="673"/>
    </location>
</feature>
<evidence type="ECO:0000259" key="20">
    <source>
        <dbReference type="PROSITE" id="PS50894"/>
    </source>
</evidence>
<dbReference type="SUPFAM" id="SSF47226">
    <property type="entry name" value="Histidine-containing phosphotransfer domain, HPT domain"/>
    <property type="match status" value="1"/>
</dbReference>
<dbReference type="InterPro" id="IPR001789">
    <property type="entry name" value="Sig_transdc_resp-reg_receiver"/>
</dbReference>
<evidence type="ECO:0000259" key="17">
    <source>
        <dbReference type="PROSITE" id="PS50109"/>
    </source>
</evidence>
<dbReference type="GO" id="GO:0005524">
    <property type="term" value="F:ATP binding"/>
    <property type="evidence" value="ECO:0007669"/>
    <property type="project" value="UniProtKB-KW"/>
</dbReference>
<dbReference type="SUPFAM" id="SSF55874">
    <property type="entry name" value="ATPase domain of HSP90 chaperone/DNA topoisomerase II/histidine kinase"/>
    <property type="match status" value="1"/>
</dbReference>
<evidence type="ECO:0000259" key="19">
    <source>
        <dbReference type="PROSITE" id="PS50885"/>
    </source>
</evidence>
<dbReference type="SMART" id="SM00073">
    <property type="entry name" value="HPT"/>
    <property type="match status" value="1"/>
</dbReference>
<dbReference type="Pfam" id="PF01627">
    <property type="entry name" value="Hpt"/>
    <property type="match status" value="1"/>
</dbReference>
<comment type="caution">
    <text evidence="21">The sequence shown here is derived from an EMBL/GenBank/DDBJ whole genome shotgun (WGS) entry which is preliminary data.</text>
</comment>
<proteinExistence type="predicted"/>
<dbReference type="SUPFAM" id="SSF52172">
    <property type="entry name" value="CheY-like"/>
    <property type="match status" value="1"/>
</dbReference>
<dbReference type="Gene3D" id="3.30.565.10">
    <property type="entry name" value="Histidine kinase-like ATPase, C-terminal domain"/>
    <property type="match status" value="1"/>
</dbReference>
<dbReference type="Pfam" id="PF00512">
    <property type="entry name" value="HisKA"/>
    <property type="match status" value="1"/>
</dbReference>
<dbReference type="FunFam" id="3.30.565.10:FF:000010">
    <property type="entry name" value="Sensor histidine kinase RcsC"/>
    <property type="match status" value="1"/>
</dbReference>
<evidence type="ECO:0000256" key="4">
    <source>
        <dbReference type="ARBA" id="ARBA00022475"/>
    </source>
</evidence>
<keyword evidence="5 15" id="KW-0597">Phosphoprotein</keyword>
<protein>
    <recommendedName>
        <fullName evidence="3">histidine kinase</fullName>
        <ecNumber evidence="3">2.7.13.3</ecNumber>
    </recommendedName>
</protein>
<keyword evidence="7 16" id="KW-0812">Transmembrane</keyword>
<dbReference type="PRINTS" id="PR00344">
    <property type="entry name" value="BCTRLSENSOR"/>
</dbReference>
<dbReference type="PROSITE" id="PS50885">
    <property type="entry name" value="HAMP"/>
    <property type="match status" value="1"/>
</dbReference>
<dbReference type="Gene3D" id="6.10.340.10">
    <property type="match status" value="1"/>
</dbReference>
<dbReference type="Pfam" id="PF02518">
    <property type="entry name" value="HATPase_c"/>
    <property type="match status" value="1"/>
</dbReference>
<evidence type="ECO:0000256" key="10">
    <source>
        <dbReference type="ARBA" id="ARBA00022840"/>
    </source>
</evidence>
<dbReference type="InterPro" id="IPR036641">
    <property type="entry name" value="HPT_dom_sf"/>
</dbReference>
<dbReference type="InterPro" id="IPR008207">
    <property type="entry name" value="Sig_transdc_His_kin_Hpt_dom"/>
</dbReference>
<keyword evidence="8" id="KW-0547">Nucleotide-binding</keyword>
<keyword evidence="4" id="KW-1003">Cell membrane</keyword>
<name>A0A6V8N2A1_9BACT</name>
<evidence type="ECO:0000259" key="18">
    <source>
        <dbReference type="PROSITE" id="PS50110"/>
    </source>
</evidence>
<evidence type="ECO:0000256" key="14">
    <source>
        <dbReference type="PROSITE-ProRule" id="PRU00110"/>
    </source>
</evidence>
<dbReference type="PROSITE" id="PS50109">
    <property type="entry name" value="HIS_KIN"/>
    <property type="match status" value="1"/>
</dbReference>
<dbReference type="PANTHER" id="PTHR45339">
    <property type="entry name" value="HYBRID SIGNAL TRANSDUCTION HISTIDINE KINASE J"/>
    <property type="match status" value="1"/>
</dbReference>
<dbReference type="CDD" id="cd16922">
    <property type="entry name" value="HATPase_EvgS-ArcB-TorS-like"/>
    <property type="match status" value="1"/>
</dbReference>
<dbReference type="Gene3D" id="3.40.50.2300">
    <property type="match status" value="1"/>
</dbReference>
<dbReference type="InterPro" id="IPR005467">
    <property type="entry name" value="His_kinase_dom"/>
</dbReference>
<dbReference type="SMART" id="SM00388">
    <property type="entry name" value="HisKA"/>
    <property type="match status" value="1"/>
</dbReference>
<evidence type="ECO:0000256" key="3">
    <source>
        <dbReference type="ARBA" id="ARBA00012438"/>
    </source>
</evidence>
<keyword evidence="9 21" id="KW-0418">Kinase</keyword>
<feature type="domain" description="HPt" evidence="20">
    <location>
        <begin position="725"/>
        <end position="818"/>
    </location>
</feature>
<dbReference type="InterPro" id="IPR003594">
    <property type="entry name" value="HATPase_dom"/>
</dbReference>
<accession>A0A6V8N2A1</accession>
<dbReference type="PROSITE" id="PS50110">
    <property type="entry name" value="RESPONSE_REGULATORY"/>
    <property type="match status" value="1"/>
</dbReference>
<dbReference type="GO" id="GO:0005886">
    <property type="term" value="C:plasma membrane"/>
    <property type="evidence" value="ECO:0007669"/>
    <property type="project" value="UniProtKB-SubCell"/>
</dbReference>
<evidence type="ECO:0000256" key="8">
    <source>
        <dbReference type="ARBA" id="ARBA00022741"/>
    </source>
</evidence>
<dbReference type="CDD" id="cd00082">
    <property type="entry name" value="HisKA"/>
    <property type="match status" value="1"/>
</dbReference>
<dbReference type="Gene3D" id="1.20.120.160">
    <property type="entry name" value="HPT domain"/>
    <property type="match status" value="1"/>
</dbReference>
<dbReference type="InterPro" id="IPR036890">
    <property type="entry name" value="HATPase_C_sf"/>
</dbReference>
<dbReference type="Pfam" id="PF00072">
    <property type="entry name" value="Response_reg"/>
    <property type="match status" value="1"/>
</dbReference>
<evidence type="ECO:0000256" key="2">
    <source>
        <dbReference type="ARBA" id="ARBA00004651"/>
    </source>
</evidence>
<keyword evidence="13 16" id="KW-0472">Membrane</keyword>
<dbReference type="EC" id="2.7.13.3" evidence="3"/>